<dbReference type="PANTHER" id="PTHR10000">
    <property type="entry name" value="PHOSPHOSERINE PHOSPHATASE"/>
    <property type="match status" value="1"/>
</dbReference>
<dbReference type="NCBIfam" id="TIGR00099">
    <property type="entry name" value="Cof-subfamily"/>
    <property type="match status" value="1"/>
</dbReference>
<evidence type="ECO:0000313" key="2">
    <source>
        <dbReference type="Proteomes" id="UP000601171"/>
    </source>
</evidence>
<name>A0A926ETU8_9FIRM</name>
<gene>
    <name evidence="1" type="ORF">H8707_04710</name>
</gene>
<dbReference type="CDD" id="cd07516">
    <property type="entry name" value="HAD_Pase"/>
    <property type="match status" value="1"/>
</dbReference>
<evidence type="ECO:0000313" key="1">
    <source>
        <dbReference type="EMBL" id="MBC8587541.1"/>
    </source>
</evidence>
<dbReference type="GO" id="GO:0016791">
    <property type="term" value="F:phosphatase activity"/>
    <property type="evidence" value="ECO:0007669"/>
    <property type="project" value="TreeGrafter"/>
</dbReference>
<reference evidence="1" key="1">
    <citation type="submission" date="2020-08" db="EMBL/GenBank/DDBJ databases">
        <title>Genome public.</title>
        <authorList>
            <person name="Liu C."/>
            <person name="Sun Q."/>
        </authorList>
    </citation>
    <scope>NUCLEOTIDE SEQUENCE</scope>
    <source>
        <strain evidence="1">BX21</strain>
    </source>
</reference>
<sequence length="261" mass="29559">MKLPIKLIALDLDGTLLDSNDNVSPNTNLKLKELIERGIHVVIATGRTYRSADNVQKRFSLNVPIISYNGAKVSLPSKVDITDKKISKDEAKKILEYAETNDMFAKAYIDDVMYINEEDEHSIKLSYRHGIQYKVIGRLSENINKDVNMIVIRNRDRTEFNIDGLFDDLNVSITKSVPHIYEFMAKGSSKGDSLKTLSKHLGVKREEILAVGNALNDLEMLQFAGTGIAMKNSDPELLDIWDNLSYYTNNEEGVYRIIKDI</sequence>
<dbReference type="InterPro" id="IPR036412">
    <property type="entry name" value="HAD-like_sf"/>
</dbReference>
<comment type="caution">
    <text evidence="1">The sequence shown here is derived from an EMBL/GenBank/DDBJ whole genome shotgun (WGS) entry which is preliminary data.</text>
</comment>
<proteinExistence type="predicted"/>
<dbReference type="RefSeq" id="WP_262428993.1">
    <property type="nucleotide sequence ID" value="NZ_JACRTG010000012.1"/>
</dbReference>
<dbReference type="GO" id="GO:0005829">
    <property type="term" value="C:cytosol"/>
    <property type="evidence" value="ECO:0007669"/>
    <property type="project" value="TreeGrafter"/>
</dbReference>
<dbReference type="Pfam" id="PF08282">
    <property type="entry name" value="Hydrolase_3"/>
    <property type="match status" value="1"/>
</dbReference>
<organism evidence="1 2">
    <name type="scientific">Paratissierella segnis</name>
    <dbReference type="NCBI Taxonomy" id="2763679"/>
    <lineage>
        <taxon>Bacteria</taxon>
        <taxon>Bacillati</taxon>
        <taxon>Bacillota</taxon>
        <taxon>Tissierellia</taxon>
        <taxon>Tissierellales</taxon>
        <taxon>Tissierellaceae</taxon>
        <taxon>Paratissierella</taxon>
    </lineage>
</organism>
<dbReference type="InterPro" id="IPR000150">
    <property type="entry name" value="Cof"/>
</dbReference>
<dbReference type="Gene3D" id="3.40.50.1000">
    <property type="entry name" value="HAD superfamily/HAD-like"/>
    <property type="match status" value="1"/>
</dbReference>
<dbReference type="SFLD" id="SFLDG01140">
    <property type="entry name" value="C2.B:_Phosphomannomutase_and_P"/>
    <property type="match status" value="1"/>
</dbReference>
<dbReference type="GO" id="GO:0000287">
    <property type="term" value="F:magnesium ion binding"/>
    <property type="evidence" value="ECO:0007669"/>
    <property type="project" value="TreeGrafter"/>
</dbReference>
<dbReference type="SUPFAM" id="SSF56784">
    <property type="entry name" value="HAD-like"/>
    <property type="match status" value="1"/>
</dbReference>
<accession>A0A926ETU8</accession>
<dbReference type="InterPro" id="IPR006379">
    <property type="entry name" value="HAD-SF_hydro_IIB"/>
</dbReference>
<dbReference type="PANTHER" id="PTHR10000:SF8">
    <property type="entry name" value="HAD SUPERFAMILY HYDROLASE-LIKE, TYPE 3"/>
    <property type="match status" value="1"/>
</dbReference>
<dbReference type="NCBIfam" id="TIGR01484">
    <property type="entry name" value="HAD-SF-IIB"/>
    <property type="match status" value="1"/>
</dbReference>
<dbReference type="InterPro" id="IPR023214">
    <property type="entry name" value="HAD_sf"/>
</dbReference>
<keyword evidence="2" id="KW-1185">Reference proteome</keyword>
<dbReference type="Gene3D" id="3.30.1240.10">
    <property type="match status" value="1"/>
</dbReference>
<dbReference type="EMBL" id="JACRTG010000012">
    <property type="protein sequence ID" value="MBC8587541.1"/>
    <property type="molecule type" value="Genomic_DNA"/>
</dbReference>
<protein>
    <submittedName>
        <fullName evidence="1">HAD family phosphatase</fullName>
    </submittedName>
</protein>
<dbReference type="AlphaFoldDB" id="A0A926ETU8"/>
<dbReference type="Proteomes" id="UP000601171">
    <property type="component" value="Unassembled WGS sequence"/>
</dbReference>
<dbReference type="SFLD" id="SFLDS00003">
    <property type="entry name" value="Haloacid_Dehalogenase"/>
    <property type="match status" value="1"/>
</dbReference>